<dbReference type="InterPro" id="IPR050088">
    <property type="entry name" value="IspD/TarI_cytidylyltransf_bact"/>
</dbReference>
<feature type="site" description="Transition state stabilizer" evidence="7">
    <location>
        <position position="50"/>
    </location>
</feature>
<evidence type="ECO:0000313" key="9">
    <source>
        <dbReference type="EMBL" id="GLC27285.1"/>
    </source>
</evidence>
<dbReference type="GO" id="GO:0019288">
    <property type="term" value="P:isopentenyl diphosphate biosynthetic process, methylerythritol 4-phosphate pathway"/>
    <property type="evidence" value="ECO:0007669"/>
    <property type="project" value="UniProtKB-UniRule"/>
</dbReference>
<proteinExistence type="inferred from homology"/>
<dbReference type="RefSeq" id="WP_284351728.1">
    <property type="nucleotide sequence ID" value="NZ_BRXS01000006.1"/>
</dbReference>
<comment type="caution">
    <text evidence="9">The sequence shown here is derived from an EMBL/GenBank/DDBJ whole genome shotgun (WGS) entry which is preliminary data.</text>
</comment>
<dbReference type="PANTHER" id="PTHR32125">
    <property type="entry name" value="2-C-METHYL-D-ERYTHRITOL 4-PHOSPHATE CYTIDYLYLTRANSFERASE, CHLOROPLASTIC"/>
    <property type="match status" value="1"/>
</dbReference>
<evidence type="ECO:0000256" key="6">
    <source>
        <dbReference type="ARBA" id="ARBA00023229"/>
    </source>
</evidence>
<dbReference type="NCBIfam" id="TIGR00453">
    <property type="entry name" value="ispD"/>
    <property type="match status" value="1"/>
</dbReference>
<feature type="site" description="Positions MEP for the nucleophilic attack" evidence="7">
    <location>
        <position position="188"/>
    </location>
</feature>
<keyword evidence="4 7" id="KW-0808">Transferase</keyword>
<feature type="region of interest" description="Disordered" evidence="8">
    <location>
        <begin position="1"/>
        <end position="28"/>
    </location>
</feature>
<dbReference type="EMBL" id="BRXS01000006">
    <property type="protein sequence ID" value="GLC27285.1"/>
    <property type="molecule type" value="Genomic_DNA"/>
</dbReference>
<name>A0AA37QIS7_9BACT</name>
<dbReference type="Gene3D" id="3.90.550.10">
    <property type="entry name" value="Spore Coat Polysaccharide Biosynthesis Protein SpsA, Chain A"/>
    <property type="match status" value="1"/>
</dbReference>
<dbReference type="SUPFAM" id="SSF53448">
    <property type="entry name" value="Nucleotide-diphospho-sugar transferases"/>
    <property type="match status" value="1"/>
</dbReference>
<evidence type="ECO:0000256" key="4">
    <source>
        <dbReference type="ARBA" id="ARBA00022679"/>
    </source>
</evidence>
<dbReference type="FunFam" id="3.90.550.10:FF:000003">
    <property type="entry name" value="2-C-methyl-D-erythritol 4-phosphate cytidylyltransferase"/>
    <property type="match status" value="1"/>
</dbReference>
<evidence type="ECO:0000256" key="7">
    <source>
        <dbReference type="HAMAP-Rule" id="MF_00108"/>
    </source>
</evidence>
<dbReference type="PANTHER" id="PTHR32125:SF4">
    <property type="entry name" value="2-C-METHYL-D-ERYTHRITOL 4-PHOSPHATE CYTIDYLYLTRANSFERASE, CHLOROPLASTIC"/>
    <property type="match status" value="1"/>
</dbReference>
<evidence type="ECO:0000256" key="8">
    <source>
        <dbReference type="SAM" id="MobiDB-lite"/>
    </source>
</evidence>
<dbReference type="EC" id="2.7.7.60" evidence="7"/>
<evidence type="ECO:0000256" key="1">
    <source>
        <dbReference type="ARBA" id="ARBA00001282"/>
    </source>
</evidence>
<dbReference type="Proteomes" id="UP001161325">
    <property type="component" value="Unassembled WGS sequence"/>
</dbReference>
<evidence type="ECO:0000313" key="10">
    <source>
        <dbReference type="Proteomes" id="UP001161325"/>
    </source>
</evidence>
<dbReference type="PROSITE" id="PS01295">
    <property type="entry name" value="ISPD"/>
    <property type="match status" value="1"/>
</dbReference>
<dbReference type="HAMAP" id="MF_00108">
    <property type="entry name" value="IspD"/>
    <property type="match status" value="1"/>
</dbReference>
<dbReference type="AlphaFoldDB" id="A0AA37QIS7"/>
<dbReference type="GO" id="GO:0050518">
    <property type="term" value="F:2-C-methyl-D-erythritol 4-phosphate cytidylyltransferase activity"/>
    <property type="evidence" value="ECO:0007669"/>
    <property type="project" value="UniProtKB-UniRule"/>
</dbReference>
<dbReference type="Pfam" id="PF01128">
    <property type="entry name" value="IspD"/>
    <property type="match status" value="1"/>
</dbReference>
<keyword evidence="6 7" id="KW-0414">Isoprene biosynthesis</keyword>
<dbReference type="InterPro" id="IPR029044">
    <property type="entry name" value="Nucleotide-diphossugar_trans"/>
</dbReference>
<dbReference type="InterPro" id="IPR034683">
    <property type="entry name" value="IspD/TarI"/>
</dbReference>
<comment type="pathway">
    <text evidence="2 7">Isoprenoid biosynthesis; isopentenyl diphosphate biosynthesis via DXP pathway; isopentenyl diphosphate from 1-deoxy-D-xylulose 5-phosphate: step 2/6.</text>
</comment>
<dbReference type="CDD" id="cd02516">
    <property type="entry name" value="CDP-ME_synthetase"/>
    <property type="match status" value="1"/>
</dbReference>
<evidence type="ECO:0000256" key="2">
    <source>
        <dbReference type="ARBA" id="ARBA00004787"/>
    </source>
</evidence>
<evidence type="ECO:0000256" key="3">
    <source>
        <dbReference type="ARBA" id="ARBA00009789"/>
    </source>
</evidence>
<feature type="compositionally biased region" description="Pro residues" evidence="8">
    <location>
        <begin position="8"/>
        <end position="19"/>
    </location>
</feature>
<keyword evidence="5 7" id="KW-0548">Nucleotidyltransferase</keyword>
<dbReference type="InterPro" id="IPR001228">
    <property type="entry name" value="IspD"/>
</dbReference>
<evidence type="ECO:0000256" key="5">
    <source>
        <dbReference type="ARBA" id="ARBA00022695"/>
    </source>
</evidence>
<protein>
    <recommendedName>
        <fullName evidence="7">2-C-methyl-D-erythritol 4-phosphate cytidylyltransferase</fullName>
        <ecNumber evidence="7">2.7.7.60</ecNumber>
    </recommendedName>
    <alternativeName>
        <fullName evidence="7">4-diphosphocytidyl-2C-methyl-D-erythritol synthase</fullName>
    </alternativeName>
    <alternativeName>
        <fullName evidence="7">MEP cytidylyltransferase</fullName>
        <shortName evidence="7">MCT</shortName>
    </alternativeName>
</protein>
<comment type="catalytic activity">
    <reaction evidence="1 7">
        <text>2-C-methyl-D-erythritol 4-phosphate + CTP + H(+) = 4-CDP-2-C-methyl-D-erythritol + diphosphate</text>
        <dbReference type="Rhea" id="RHEA:13429"/>
        <dbReference type="ChEBI" id="CHEBI:15378"/>
        <dbReference type="ChEBI" id="CHEBI:33019"/>
        <dbReference type="ChEBI" id="CHEBI:37563"/>
        <dbReference type="ChEBI" id="CHEBI:57823"/>
        <dbReference type="ChEBI" id="CHEBI:58262"/>
        <dbReference type="EC" id="2.7.7.60"/>
    </reaction>
</comment>
<feature type="site" description="Transition state stabilizer" evidence="7">
    <location>
        <position position="57"/>
    </location>
</feature>
<feature type="site" description="Positions MEP for the nucleophilic attack" evidence="7">
    <location>
        <position position="244"/>
    </location>
</feature>
<gene>
    <name evidence="7 9" type="primary">ispD</name>
    <name evidence="9" type="ORF">rosag_37980</name>
</gene>
<dbReference type="InterPro" id="IPR018294">
    <property type="entry name" value="ISPD_synthase_CS"/>
</dbReference>
<reference evidence="9" key="1">
    <citation type="submission" date="2022-08" db="EMBL/GenBank/DDBJ databases">
        <title>Draft genome sequencing of Roseisolibacter agri AW1220.</title>
        <authorList>
            <person name="Tobiishi Y."/>
            <person name="Tonouchi A."/>
        </authorList>
    </citation>
    <scope>NUCLEOTIDE SEQUENCE</scope>
    <source>
        <strain evidence="9">AW1220</strain>
    </source>
</reference>
<accession>A0AA37QIS7</accession>
<sequence>MSDFDLPPSAPRRIVPPPAITSRPGAESRAASDVVRDVGVVIVAGGQGTRTGGTELKQFRWVAGKPMLLHSLQTFMARPDVHTVVVVLPRSHAADPPPWLFQCDIDRLLVSTGGRERAESVANGLEDIPDDVRTVLVHDAARPLVPDDLIERVVQEARRGHGAVPALPVVDTIKEVDESGRIVRTVERARLWRVQTPQGFPREMIEQAHAVARRDGIVATDDAGLCERLGFPVVVVPGSERAMKVTEEGDFARAEALFALPA</sequence>
<organism evidence="9 10">
    <name type="scientific">Roseisolibacter agri</name>
    <dbReference type="NCBI Taxonomy" id="2014610"/>
    <lineage>
        <taxon>Bacteria</taxon>
        <taxon>Pseudomonadati</taxon>
        <taxon>Gemmatimonadota</taxon>
        <taxon>Gemmatimonadia</taxon>
        <taxon>Gemmatimonadales</taxon>
        <taxon>Gemmatimonadaceae</taxon>
        <taxon>Roseisolibacter</taxon>
    </lineage>
</organism>
<keyword evidence="10" id="KW-1185">Reference proteome</keyword>
<comment type="similarity">
    <text evidence="3 7">Belongs to the IspD/TarI cytidylyltransferase family. IspD subfamily.</text>
</comment>
<comment type="function">
    <text evidence="7">Catalyzes the formation of 4-diphosphocytidyl-2-C-methyl-D-erythritol from CTP and 2-C-methyl-D-erythritol 4-phosphate (MEP).</text>
</comment>